<sequence length="101" mass="11597">MVKNFISKDFLSPAHRDRFCSACDRCPSESLFKTKPFYNTGWEDEFIKEENLICMKCAKKTLSAGQFKEMVELKEPTKFSCPAKVCSAKVTIINPCRETDK</sequence>
<protein>
    <submittedName>
        <fullName evidence="1">Uncharacterized protein</fullName>
    </submittedName>
</protein>
<proteinExistence type="predicted"/>
<dbReference type="Proteomes" id="UP000001307">
    <property type="component" value="Unassembled WGS sequence"/>
</dbReference>
<name>E4XYQ0_OIKDI</name>
<organism evidence="1">
    <name type="scientific">Oikopleura dioica</name>
    <name type="common">Tunicate</name>
    <dbReference type="NCBI Taxonomy" id="34765"/>
    <lineage>
        <taxon>Eukaryota</taxon>
        <taxon>Metazoa</taxon>
        <taxon>Chordata</taxon>
        <taxon>Tunicata</taxon>
        <taxon>Appendicularia</taxon>
        <taxon>Copelata</taxon>
        <taxon>Oikopleuridae</taxon>
        <taxon>Oikopleura</taxon>
    </lineage>
</organism>
<reference evidence="1" key="1">
    <citation type="journal article" date="2010" name="Science">
        <title>Plasticity of animal genome architecture unmasked by rapid evolution of a pelagic tunicate.</title>
        <authorList>
            <person name="Denoeud F."/>
            <person name="Henriet S."/>
            <person name="Mungpakdee S."/>
            <person name="Aury J.M."/>
            <person name="Da Silva C."/>
            <person name="Brinkmann H."/>
            <person name="Mikhaleva J."/>
            <person name="Olsen L.C."/>
            <person name="Jubin C."/>
            <person name="Canestro C."/>
            <person name="Bouquet J.M."/>
            <person name="Danks G."/>
            <person name="Poulain J."/>
            <person name="Campsteijn C."/>
            <person name="Adamski M."/>
            <person name="Cross I."/>
            <person name="Yadetie F."/>
            <person name="Muffato M."/>
            <person name="Louis A."/>
            <person name="Butcher S."/>
            <person name="Tsagkogeorga G."/>
            <person name="Konrad A."/>
            <person name="Singh S."/>
            <person name="Jensen M.F."/>
            <person name="Cong E.H."/>
            <person name="Eikeseth-Otteraa H."/>
            <person name="Noel B."/>
            <person name="Anthouard V."/>
            <person name="Porcel B.M."/>
            <person name="Kachouri-Lafond R."/>
            <person name="Nishino A."/>
            <person name="Ugolini M."/>
            <person name="Chourrout P."/>
            <person name="Nishida H."/>
            <person name="Aasland R."/>
            <person name="Huzurbazar S."/>
            <person name="Westhof E."/>
            <person name="Delsuc F."/>
            <person name="Lehrach H."/>
            <person name="Reinhardt R."/>
            <person name="Weissenbach J."/>
            <person name="Roy S.W."/>
            <person name="Artiguenave F."/>
            <person name="Postlethwait J.H."/>
            <person name="Manak J.R."/>
            <person name="Thompson E.M."/>
            <person name="Jaillon O."/>
            <person name="Du Pasquier L."/>
            <person name="Boudinot P."/>
            <person name="Liberles D.A."/>
            <person name="Volff J.N."/>
            <person name="Philippe H."/>
            <person name="Lenhard B."/>
            <person name="Roest Crollius H."/>
            <person name="Wincker P."/>
            <person name="Chourrout D."/>
        </authorList>
    </citation>
    <scope>NUCLEOTIDE SEQUENCE [LARGE SCALE GENOMIC DNA]</scope>
</reference>
<dbReference type="EMBL" id="FN653342">
    <property type="protein sequence ID" value="CBY14762.1"/>
    <property type="molecule type" value="Genomic_DNA"/>
</dbReference>
<evidence type="ECO:0000313" key="1">
    <source>
        <dbReference type="EMBL" id="CBY14762.1"/>
    </source>
</evidence>
<keyword evidence="2" id="KW-1185">Reference proteome</keyword>
<gene>
    <name evidence="1" type="ORF">GSOID_T00009836001</name>
</gene>
<dbReference type="AlphaFoldDB" id="E4XYQ0"/>
<evidence type="ECO:0000313" key="2">
    <source>
        <dbReference type="Proteomes" id="UP000001307"/>
    </source>
</evidence>
<dbReference type="InParanoid" id="E4XYQ0"/>
<accession>E4XYQ0</accession>